<evidence type="ECO:0000313" key="10">
    <source>
        <dbReference type="EMBL" id="ADG90682.1"/>
    </source>
</evidence>
<evidence type="ECO:0000256" key="2">
    <source>
        <dbReference type="ARBA" id="ARBA00012616"/>
    </source>
</evidence>
<evidence type="ECO:0000256" key="3">
    <source>
        <dbReference type="ARBA" id="ARBA00022576"/>
    </source>
</evidence>
<dbReference type="InterPro" id="IPR006222">
    <property type="entry name" value="GCVT_N"/>
</dbReference>
<dbReference type="Pfam" id="PF01571">
    <property type="entry name" value="GCV_T"/>
    <property type="match status" value="1"/>
</dbReference>
<keyword evidence="4 10" id="KW-0808">Transferase</keyword>
<comment type="similarity">
    <text evidence="1">Belongs to the GcvT family.</text>
</comment>
<keyword evidence="3" id="KW-0032">Aminotransferase</keyword>
<keyword evidence="11" id="KW-1185">Reference proteome</keyword>
<dbReference type="SUPFAM" id="SSF103025">
    <property type="entry name" value="Folate-binding domain"/>
    <property type="match status" value="1"/>
</dbReference>
<dbReference type="InterPro" id="IPR027266">
    <property type="entry name" value="TrmE/GcvT-like"/>
</dbReference>
<proteinExistence type="inferred from homology"/>
<sequence length="374" mass="42188">MAMSLPKIALLEYYIEKLGAETGLFGDWEVPYRYTNAIEEHVNVRNNVGVFDVSHMGRIVLRGPDVLPLAQYLYTKDVSKTKPSWMSGPTLALNQWARVKDDEMLYKISDEEWYLVTNALAREKMVNYIKSVIAEKKFKVEITDITLDTSMLAVQGPRAAELMEKIGAKWATDLKTLEFRMGENIGEVKTLLVSRSGWTGEDGFEIWGGHHEIKSIVEKLIANGAKPAGLIARDTLRIEMGFVLGDHEYGEDPLKFPCALSLRYGLGAITWEKKGFVGEEALRTCKREGVRWVRVGLKFGKEAGRLVPRTGMPVYSEDVQVGWITSGTFSPILNRAIAMAYVDSRYAVFGEELEVLVRDKKYSAKIVDFPFIKK</sequence>
<dbReference type="EMBL" id="CP001939">
    <property type="protein sequence ID" value="ADG90682.1"/>
    <property type="molecule type" value="Genomic_DNA"/>
</dbReference>
<evidence type="ECO:0000259" key="8">
    <source>
        <dbReference type="Pfam" id="PF01571"/>
    </source>
</evidence>
<reference key="3">
    <citation type="submission" date="2010-02" db="EMBL/GenBank/DDBJ databases">
        <title>Complete genome sequence of Thermosphaera aggregans type strain (M11TL).</title>
        <authorList>
            <consortium name="US DOE Joint Genome Institute (JGI-PGF)"/>
            <person name="Spring S."/>
            <person name="Lapidus A."/>
            <person name="Munk C."/>
            <person name="Schroeder M."/>
            <person name="Glavina Del Rio T."/>
            <person name="Tice H."/>
            <person name="Copeland A."/>
            <person name="Cheng J.-F."/>
            <person name="Lucas S."/>
            <person name="Chen F."/>
            <person name="Nolan M."/>
            <person name="Bruce D."/>
            <person name="Goodwin L."/>
            <person name="Pitluck S."/>
            <person name="Ivanova N."/>
            <person name="Mavromatis K."/>
            <person name="Ovchinnikova G."/>
            <person name="Pati A."/>
            <person name="Chen A."/>
            <person name="Palaniappan K."/>
            <person name="Land M."/>
            <person name="Hauser L."/>
            <person name="Chang Y.-J."/>
            <person name="Jeffries C.C."/>
            <person name="Brettin T."/>
            <person name="Detter J.C."/>
            <person name="Tapia R."/>
            <person name="Han C."/>
            <person name="Chain P."/>
            <person name="Heimerl T."/>
            <person name="Weik F."/>
            <person name="Goker M."/>
            <person name="Rachel R."/>
            <person name="Bristow J."/>
            <person name="Eisen J.A."/>
            <person name="Markowitz V."/>
            <person name="Hugenholtz P."/>
            <person name="Kyrpides N.C."/>
            <person name="Klenk H.-P."/>
        </authorList>
    </citation>
    <scope>NUCLEOTIDE SEQUENCE</scope>
    <source>
        <strain>DSM 11486</strain>
    </source>
</reference>
<evidence type="ECO:0000256" key="1">
    <source>
        <dbReference type="ARBA" id="ARBA00008609"/>
    </source>
</evidence>
<dbReference type="GO" id="GO:0006546">
    <property type="term" value="P:glycine catabolic process"/>
    <property type="evidence" value="ECO:0007669"/>
    <property type="project" value="InterPro"/>
</dbReference>
<evidence type="ECO:0000256" key="5">
    <source>
        <dbReference type="ARBA" id="ARBA00031395"/>
    </source>
</evidence>
<name>D5U0N2_THEAM</name>
<reference evidence="11" key="2">
    <citation type="journal article" date="2010" name="Stand. Genomic Sci.">
        <title>Complete genome sequence of Thermosphaera aggregans type strain (M11TLT).</title>
        <authorList>
            <person name="Spring S."/>
            <person name="Rachel R."/>
            <person name="Lapidus A."/>
            <person name="Davenport K."/>
            <person name="Tice H."/>
            <person name="Copeland A."/>
            <person name="Cheng J.-F."/>
            <person name="Lucas S."/>
            <person name="Chen F."/>
            <person name="Nolan M."/>
            <person name="Bruce D."/>
            <person name="Goodwin L."/>
            <person name="Pitluck S."/>
            <person name="Ivanova N."/>
            <person name="Mavromatis K."/>
            <person name="Ovchinnikova G."/>
            <person name="Pati A."/>
            <person name="Chen A."/>
            <person name="Palaniappan K."/>
            <person name="Land M."/>
            <person name="Hauser L."/>
            <person name="Chang Y.-J."/>
            <person name="Jeffries C.C."/>
            <person name="Brettin T."/>
            <person name="Detter J.C."/>
            <person name="Tapia R."/>
            <person name="Han C."/>
            <person name="Heimerl T."/>
            <person name="Weikl F."/>
            <person name="Brambilla E."/>
            <person name="Goker M."/>
            <person name="Bristow J."/>
            <person name="Eisen J.A."/>
            <person name="Markowitz V."/>
            <person name="Hugenholtz P."/>
            <person name="Kyrpides N.C."/>
            <person name="Klenk H.-P."/>
        </authorList>
    </citation>
    <scope>NUCLEOTIDE SEQUENCE [LARGE SCALE GENOMIC DNA]</scope>
    <source>
        <strain evidence="11">DSM 11486 / M11TL</strain>
    </source>
</reference>
<feature type="domain" description="GCVT N-terminal" evidence="8">
    <location>
        <begin position="15"/>
        <end position="252"/>
    </location>
</feature>
<evidence type="ECO:0000256" key="4">
    <source>
        <dbReference type="ARBA" id="ARBA00022679"/>
    </source>
</evidence>
<dbReference type="GO" id="GO:0004047">
    <property type="term" value="F:aminomethyltransferase activity"/>
    <property type="evidence" value="ECO:0007669"/>
    <property type="project" value="UniProtKB-EC"/>
</dbReference>
<keyword evidence="10" id="KW-0489">Methyltransferase</keyword>
<dbReference type="InterPro" id="IPR029043">
    <property type="entry name" value="GcvT/YgfZ_C"/>
</dbReference>
<dbReference type="KEGG" id="tag:Tagg_0407"/>
<reference evidence="10 11" key="1">
    <citation type="journal article" date="2010" name="Stand. Genomic Sci.">
        <title>Complete genome sequence of Thermosphaera aggregans type strain (M11TL).</title>
        <authorList>
            <person name="Spring S."/>
            <person name="Rachel R."/>
            <person name="Lapidus A."/>
            <person name="Davenport K."/>
            <person name="Tice H."/>
            <person name="Copeland A."/>
            <person name="Cheng J.F."/>
            <person name="Lucas S."/>
            <person name="Chen F."/>
            <person name="Nolan M."/>
            <person name="Bruce D."/>
            <person name="Goodwin L."/>
            <person name="Pitluck S."/>
            <person name="Ivanova N."/>
            <person name="Mavromatis K."/>
            <person name="Ovchinnikova G."/>
            <person name="Pati A."/>
            <person name="Chen A."/>
            <person name="Palaniappan K."/>
            <person name="Land M."/>
            <person name="Hauser L."/>
            <person name="Chang Y.J."/>
            <person name="Jeffries C.C."/>
            <person name="Brettin T."/>
            <person name="Detter J.C."/>
            <person name="Tapia R."/>
            <person name="Han C."/>
            <person name="Heimerl T."/>
            <person name="Weikl F."/>
            <person name="Brambilla E."/>
            <person name="Goker M."/>
            <person name="Bristow J."/>
            <person name="Eisen J.A."/>
            <person name="Markowitz V."/>
            <person name="Hugenholtz P."/>
            <person name="Kyrpides N.C."/>
            <person name="Klenk H.P."/>
        </authorList>
    </citation>
    <scope>NUCLEOTIDE SEQUENCE [LARGE SCALE GENOMIC DNA]</scope>
    <source>
        <strain evidence="11">DSM 11486 / M11TL</strain>
    </source>
</reference>
<accession>D5U0N2</accession>
<dbReference type="NCBIfam" id="TIGR00528">
    <property type="entry name" value="gcvT"/>
    <property type="match status" value="1"/>
</dbReference>
<evidence type="ECO:0000256" key="6">
    <source>
        <dbReference type="ARBA" id="ARBA00047665"/>
    </source>
</evidence>
<dbReference type="EC" id="2.1.2.10" evidence="2"/>
<evidence type="ECO:0000259" key="9">
    <source>
        <dbReference type="Pfam" id="PF08669"/>
    </source>
</evidence>
<feature type="domain" description="Aminomethyltransferase C-terminal" evidence="9">
    <location>
        <begin position="294"/>
        <end position="373"/>
    </location>
</feature>
<dbReference type="GO" id="GO:0005960">
    <property type="term" value="C:glycine cleavage complex"/>
    <property type="evidence" value="ECO:0007669"/>
    <property type="project" value="InterPro"/>
</dbReference>
<dbReference type="SUPFAM" id="SSF101790">
    <property type="entry name" value="Aminomethyltransferase beta-barrel domain"/>
    <property type="match status" value="1"/>
</dbReference>
<dbReference type="AlphaFoldDB" id="D5U0N2"/>
<dbReference type="GO" id="GO:0032259">
    <property type="term" value="P:methylation"/>
    <property type="evidence" value="ECO:0007669"/>
    <property type="project" value="UniProtKB-KW"/>
</dbReference>
<dbReference type="NCBIfam" id="NF001567">
    <property type="entry name" value="PRK00389.1"/>
    <property type="match status" value="1"/>
</dbReference>
<dbReference type="PANTHER" id="PTHR43757">
    <property type="entry name" value="AMINOMETHYLTRANSFERASE"/>
    <property type="match status" value="1"/>
</dbReference>
<dbReference type="InterPro" id="IPR013977">
    <property type="entry name" value="GcvT_C"/>
</dbReference>
<evidence type="ECO:0000313" key="11">
    <source>
        <dbReference type="Proteomes" id="UP000002376"/>
    </source>
</evidence>
<gene>
    <name evidence="10" type="ordered locus">Tagg_0407</name>
</gene>
<dbReference type="InterPro" id="IPR028896">
    <property type="entry name" value="GcvT/YgfZ/DmdA"/>
</dbReference>
<feature type="binding site" evidence="7">
    <location>
        <position position="205"/>
    </location>
    <ligand>
        <name>substrate</name>
    </ligand>
</feature>
<dbReference type="eggNOG" id="arCOG00756">
    <property type="taxonomic scope" value="Archaea"/>
</dbReference>
<dbReference type="HOGENOM" id="CLU_007884_10_2_2"/>
<comment type="catalytic activity">
    <reaction evidence="6">
        <text>N(6)-[(R)-S(8)-aminomethyldihydrolipoyl]-L-lysyl-[protein] + (6S)-5,6,7,8-tetrahydrofolate = N(6)-[(R)-dihydrolipoyl]-L-lysyl-[protein] + (6R)-5,10-methylene-5,6,7,8-tetrahydrofolate + NH4(+)</text>
        <dbReference type="Rhea" id="RHEA:16945"/>
        <dbReference type="Rhea" id="RHEA-COMP:10475"/>
        <dbReference type="Rhea" id="RHEA-COMP:10492"/>
        <dbReference type="ChEBI" id="CHEBI:15636"/>
        <dbReference type="ChEBI" id="CHEBI:28938"/>
        <dbReference type="ChEBI" id="CHEBI:57453"/>
        <dbReference type="ChEBI" id="CHEBI:83100"/>
        <dbReference type="ChEBI" id="CHEBI:83143"/>
        <dbReference type="EC" id="2.1.2.10"/>
    </reaction>
</comment>
<dbReference type="PANTHER" id="PTHR43757:SF2">
    <property type="entry name" value="AMINOMETHYLTRANSFERASE, MITOCHONDRIAL"/>
    <property type="match status" value="1"/>
</dbReference>
<dbReference type="GO" id="GO:0008168">
    <property type="term" value="F:methyltransferase activity"/>
    <property type="evidence" value="ECO:0007669"/>
    <property type="project" value="UniProtKB-KW"/>
</dbReference>
<protein>
    <recommendedName>
        <fullName evidence="2">aminomethyltransferase</fullName>
        <ecNumber evidence="2">2.1.2.10</ecNumber>
    </recommendedName>
    <alternativeName>
        <fullName evidence="5">Glycine cleavage system T protein</fullName>
    </alternativeName>
</protein>
<dbReference type="PIRSF" id="PIRSF006487">
    <property type="entry name" value="GcvT"/>
    <property type="match status" value="1"/>
</dbReference>
<organism evidence="10 11">
    <name type="scientific">Thermosphaera aggregans (strain DSM 11486 / M11TL)</name>
    <dbReference type="NCBI Taxonomy" id="633148"/>
    <lineage>
        <taxon>Archaea</taxon>
        <taxon>Thermoproteota</taxon>
        <taxon>Thermoprotei</taxon>
        <taxon>Desulfurococcales</taxon>
        <taxon>Desulfurococcaceae</taxon>
        <taxon>Thermosphaera</taxon>
    </lineage>
</organism>
<dbReference type="Pfam" id="PF08669">
    <property type="entry name" value="GCV_T_C"/>
    <property type="match status" value="1"/>
</dbReference>
<dbReference type="InterPro" id="IPR006223">
    <property type="entry name" value="GcvT"/>
</dbReference>
<dbReference type="GO" id="GO:0008483">
    <property type="term" value="F:transaminase activity"/>
    <property type="evidence" value="ECO:0007669"/>
    <property type="project" value="UniProtKB-KW"/>
</dbReference>
<dbReference type="Proteomes" id="UP000002376">
    <property type="component" value="Chromosome"/>
</dbReference>
<dbReference type="STRING" id="633148.Tagg_0407"/>
<evidence type="ECO:0000256" key="7">
    <source>
        <dbReference type="PIRSR" id="PIRSR006487-1"/>
    </source>
</evidence>
<dbReference type="Gene3D" id="3.30.1360.120">
    <property type="entry name" value="Probable tRNA modification gtpase trme, domain 1"/>
    <property type="match status" value="1"/>
</dbReference>